<dbReference type="PANTHER" id="PTHR42815">
    <property type="entry name" value="FAD-BINDING, PUTATIVE (AFU_ORTHOLOGUE AFUA_6G07600)-RELATED"/>
    <property type="match status" value="1"/>
</dbReference>
<reference evidence="3 4" key="1">
    <citation type="submission" date="2019-12" db="EMBL/GenBank/DDBJ databases">
        <title>Genome sequencing and assembly of endphytes of Porphyra tenera.</title>
        <authorList>
            <person name="Park J.M."/>
            <person name="Shin R."/>
            <person name="Jo S.H."/>
        </authorList>
    </citation>
    <scope>NUCLEOTIDE SEQUENCE [LARGE SCALE GENOMIC DNA]</scope>
    <source>
        <strain evidence="3 4">GPM3</strain>
    </source>
</reference>
<dbReference type="GO" id="GO:0051536">
    <property type="term" value="F:iron-sulfur cluster binding"/>
    <property type="evidence" value="ECO:0007669"/>
    <property type="project" value="InterPro"/>
</dbReference>
<dbReference type="PROSITE" id="PS51384">
    <property type="entry name" value="FAD_FR"/>
    <property type="match status" value="1"/>
</dbReference>
<evidence type="ECO:0000259" key="1">
    <source>
        <dbReference type="PROSITE" id="PS51085"/>
    </source>
</evidence>
<keyword evidence="4" id="KW-1185">Reference proteome</keyword>
<dbReference type="InterPro" id="IPR001433">
    <property type="entry name" value="OxRdtase_FAD/NAD-bd"/>
</dbReference>
<dbReference type="InterPro" id="IPR017927">
    <property type="entry name" value="FAD-bd_FR_type"/>
</dbReference>
<dbReference type="EC" id="1.14.15.30" evidence="3"/>
<proteinExistence type="predicted"/>
<dbReference type="PANTHER" id="PTHR42815:SF2">
    <property type="entry name" value="FAD-BINDING, PUTATIVE (AFU_ORTHOLOGUE AFUA_6G07600)-RELATED"/>
    <property type="match status" value="1"/>
</dbReference>
<sequence length="657" mass="70487">MNNDVTSSPWHEGELALQRVVGVEKQMAEVGRKVMRPFLTPQLQHFFPQLPFVAAAAVDHDGWPWVTLLEGAPGFVHAPDESRLDLALTPPVDDPLAPLLNSGTSIGLLGIELHTRRRNRVNGVLRGSASQWQLEVTHAFGNCPQYIHDWSAMRPVQPQPGPALIKRDAILDQLPEPVLAHIDRAITAFVGSYAHTDQGVQVDASHRGGQPGFIRRQGSDLILPDFAGNRFFNTLGNVLASGRAALVIPDFASGNVLHLTGEARLVDEETAGARYPGAERYWCLTPRHIVWRPRALRWRSHAGAVAVEAAPHGPWQALAPSTQQCVQVAAVVQETPEIRSFYLKSARQDKALAPFEAGQFITLHVPRLDGTALVRSYTLSGNSQQAGYRISVKADGEGSHYVHSALQVGTELAVSMPMGSFTAEASGSGRAHWVLLGGGIGITPILSLAHELTGAGRGPVTLVQSVRDVAEAPFGEELLDLEARGLRLQRHVTRTTTALNGWMAGRVSLGQVFTDQVLSEVQLYLCGPAAFVERYHQEALELGLSSGQIHTEAFGPSALTQTYAVPVAEQAVEVSFANSSVVAHWQPGESLLETAEKAGLQPAYGCRSGSCGECACTLVQGEVTYPDGISAPEGEILLCSARPAAHSGRLAITLANG</sequence>
<dbReference type="InterPro" id="IPR012675">
    <property type="entry name" value="Beta-grasp_dom_sf"/>
</dbReference>
<dbReference type="EMBL" id="CP054580">
    <property type="protein sequence ID" value="QKS25835.1"/>
    <property type="molecule type" value="Genomic_DNA"/>
</dbReference>
<dbReference type="SUPFAM" id="SSF52343">
    <property type="entry name" value="Ferredoxin reductase-like, C-terminal NADP-linked domain"/>
    <property type="match status" value="1"/>
</dbReference>
<dbReference type="PROSITE" id="PS51085">
    <property type="entry name" value="2FE2S_FER_2"/>
    <property type="match status" value="1"/>
</dbReference>
<dbReference type="InterPro" id="IPR017938">
    <property type="entry name" value="Riboflavin_synthase-like_b-brl"/>
</dbReference>
<dbReference type="CDD" id="cd00207">
    <property type="entry name" value="fer2"/>
    <property type="match status" value="1"/>
</dbReference>
<accession>A0AAP9T1Z5</accession>
<dbReference type="Gene3D" id="2.40.30.10">
    <property type="entry name" value="Translation factors"/>
    <property type="match status" value="1"/>
</dbReference>
<dbReference type="GO" id="GO:0036200">
    <property type="term" value="F:3-ketosteroid 9-alpha-monooxygenase activity"/>
    <property type="evidence" value="ECO:0007669"/>
    <property type="project" value="UniProtKB-EC"/>
</dbReference>
<dbReference type="Pfam" id="PF00111">
    <property type="entry name" value="Fer2"/>
    <property type="match status" value="1"/>
</dbReference>
<dbReference type="SUPFAM" id="SSF63380">
    <property type="entry name" value="Riboflavin synthase domain-like"/>
    <property type="match status" value="1"/>
</dbReference>
<dbReference type="SUPFAM" id="SSF54292">
    <property type="entry name" value="2Fe-2S ferredoxin-like"/>
    <property type="match status" value="1"/>
</dbReference>
<dbReference type="RefSeq" id="WP_022521396.1">
    <property type="nucleotide sequence ID" value="NZ_CP054580.1"/>
</dbReference>
<evidence type="ECO:0000313" key="3">
    <source>
        <dbReference type="EMBL" id="QKS25835.1"/>
    </source>
</evidence>
<evidence type="ECO:0000259" key="2">
    <source>
        <dbReference type="PROSITE" id="PS51384"/>
    </source>
</evidence>
<organism evidence="3 4">
    <name type="scientific">Vreelandella titanicae</name>
    <dbReference type="NCBI Taxonomy" id="664683"/>
    <lineage>
        <taxon>Bacteria</taxon>
        <taxon>Pseudomonadati</taxon>
        <taxon>Pseudomonadota</taxon>
        <taxon>Gammaproteobacteria</taxon>
        <taxon>Oceanospirillales</taxon>
        <taxon>Halomonadaceae</taxon>
        <taxon>Vreelandella</taxon>
    </lineage>
</organism>
<gene>
    <name evidence="3" type="ORF">FX987_03631</name>
</gene>
<dbReference type="Gene3D" id="3.40.50.80">
    <property type="entry name" value="Nucleotide-binding domain of ferredoxin-NADP reductase (FNR) module"/>
    <property type="match status" value="1"/>
</dbReference>
<dbReference type="Pfam" id="PF00970">
    <property type="entry name" value="FAD_binding_6"/>
    <property type="match status" value="1"/>
</dbReference>
<dbReference type="Proteomes" id="UP000509761">
    <property type="component" value="Chromosome"/>
</dbReference>
<keyword evidence="3" id="KW-0560">Oxidoreductase</keyword>
<dbReference type="InterPro" id="IPR039261">
    <property type="entry name" value="FNR_nucleotide-bd"/>
</dbReference>
<dbReference type="InterPro" id="IPR001041">
    <property type="entry name" value="2Fe-2S_ferredoxin-type"/>
</dbReference>
<protein>
    <submittedName>
        <fullName evidence="3">3-ketosteroid-9-alpha-monooxygenase, ferredoxin reductase component</fullName>
        <ecNumber evidence="3">1.14.15.30</ecNumber>
    </submittedName>
</protein>
<dbReference type="PRINTS" id="PR00409">
    <property type="entry name" value="PHDIOXRDTASE"/>
</dbReference>
<dbReference type="InterPro" id="IPR036010">
    <property type="entry name" value="2Fe-2S_ferredoxin-like_sf"/>
</dbReference>
<dbReference type="InterPro" id="IPR008333">
    <property type="entry name" value="Cbr1-like_FAD-bd_dom"/>
</dbReference>
<dbReference type="Gene3D" id="3.10.20.30">
    <property type="match status" value="1"/>
</dbReference>
<evidence type="ECO:0000313" key="4">
    <source>
        <dbReference type="Proteomes" id="UP000509761"/>
    </source>
</evidence>
<dbReference type="Pfam" id="PF00175">
    <property type="entry name" value="NAD_binding_1"/>
    <property type="match status" value="1"/>
</dbReference>
<feature type="domain" description="FAD-binding FR-type" evidence="2">
    <location>
        <begin position="321"/>
        <end position="424"/>
    </location>
</feature>
<feature type="domain" description="2Fe-2S ferredoxin-type" evidence="1">
    <location>
        <begin position="570"/>
        <end position="657"/>
    </location>
</feature>
<dbReference type="AlphaFoldDB" id="A0AAP9T1Z5"/>
<name>A0AAP9T1Z5_9GAMM</name>